<protein>
    <recommendedName>
        <fullName evidence="2">Glycosyltransferase 2-like domain-containing protein</fullName>
    </recommendedName>
</protein>
<keyword evidence="1" id="KW-0802">TPR repeat</keyword>
<dbReference type="SUPFAM" id="SSF53448">
    <property type="entry name" value="Nucleotide-diphospho-sugar transferases"/>
    <property type="match status" value="1"/>
</dbReference>
<dbReference type="InterPro" id="IPR019734">
    <property type="entry name" value="TPR_rpt"/>
</dbReference>
<dbReference type="OrthoDB" id="9815923at2"/>
<dbReference type="Proteomes" id="UP000190188">
    <property type="component" value="Unassembled WGS sequence"/>
</dbReference>
<proteinExistence type="predicted"/>
<name>A0A1T2X754_9BACL</name>
<feature type="repeat" description="TPR" evidence="1">
    <location>
        <begin position="576"/>
        <end position="609"/>
    </location>
</feature>
<evidence type="ECO:0000313" key="4">
    <source>
        <dbReference type="Proteomes" id="UP000190188"/>
    </source>
</evidence>
<dbReference type="SMART" id="SM00028">
    <property type="entry name" value="TPR"/>
    <property type="match status" value="5"/>
</dbReference>
<keyword evidence="4" id="KW-1185">Reference proteome</keyword>
<accession>A0A1T2X754</accession>
<evidence type="ECO:0000259" key="2">
    <source>
        <dbReference type="Pfam" id="PF00535"/>
    </source>
</evidence>
<comment type="caution">
    <text evidence="3">The sequence shown here is derived from an EMBL/GenBank/DDBJ whole genome shotgun (WGS) entry which is preliminary data.</text>
</comment>
<dbReference type="EMBL" id="MSZX01000008">
    <property type="protein sequence ID" value="OPA75655.1"/>
    <property type="molecule type" value="Genomic_DNA"/>
</dbReference>
<dbReference type="Pfam" id="PF13181">
    <property type="entry name" value="TPR_8"/>
    <property type="match status" value="2"/>
</dbReference>
<feature type="domain" description="Glycosyltransferase 2-like" evidence="2">
    <location>
        <begin position="6"/>
        <end position="105"/>
    </location>
</feature>
<dbReference type="PROSITE" id="PS50005">
    <property type="entry name" value="TPR"/>
    <property type="match status" value="2"/>
</dbReference>
<organism evidence="3 4">
    <name type="scientific">Paenibacillus selenitireducens</name>
    <dbReference type="NCBI Taxonomy" id="1324314"/>
    <lineage>
        <taxon>Bacteria</taxon>
        <taxon>Bacillati</taxon>
        <taxon>Bacillota</taxon>
        <taxon>Bacilli</taxon>
        <taxon>Bacillales</taxon>
        <taxon>Paenibacillaceae</taxon>
        <taxon>Paenibacillus</taxon>
    </lineage>
</organism>
<dbReference type="InterPro" id="IPR029044">
    <property type="entry name" value="Nucleotide-diphossugar_trans"/>
</dbReference>
<gene>
    <name evidence="3" type="ORF">BVG16_20175</name>
</gene>
<dbReference type="PROSITE" id="PS50293">
    <property type="entry name" value="TPR_REGION"/>
    <property type="match status" value="1"/>
</dbReference>
<dbReference type="PANTHER" id="PTHR43630:SF2">
    <property type="entry name" value="GLYCOSYLTRANSFERASE"/>
    <property type="match status" value="1"/>
</dbReference>
<dbReference type="Gene3D" id="3.90.550.10">
    <property type="entry name" value="Spore Coat Polysaccharide Biosynthesis Protein SpsA, Chain A"/>
    <property type="match status" value="1"/>
</dbReference>
<dbReference type="AlphaFoldDB" id="A0A1T2X754"/>
<evidence type="ECO:0000256" key="1">
    <source>
        <dbReference type="PROSITE-ProRule" id="PRU00339"/>
    </source>
</evidence>
<reference evidence="3 4" key="1">
    <citation type="submission" date="2017-01" db="EMBL/GenBank/DDBJ databases">
        <title>Genome analysis of Paenibacillus selenitrireducens ES3-24.</title>
        <authorList>
            <person name="Xu D."/>
            <person name="Yao R."/>
            <person name="Zheng S."/>
        </authorList>
    </citation>
    <scope>NUCLEOTIDE SEQUENCE [LARGE SCALE GENOMIC DNA]</scope>
    <source>
        <strain evidence="3 4">ES3-24</strain>
    </source>
</reference>
<dbReference type="InterPro" id="IPR011990">
    <property type="entry name" value="TPR-like_helical_dom_sf"/>
</dbReference>
<dbReference type="RefSeq" id="WP_078500960.1">
    <property type="nucleotide sequence ID" value="NZ_MSZX01000008.1"/>
</dbReference>
<dbReference type="STRING" id="1324314.BVG16_20175"/>
<feature type="repeat" description="TPR" evidence="1">
    <location>
        <begin position="323"/>
        <end position="356"/>
    </location>
</feature>
<evidence type="ECO:0000313" key="3">
    <source>
        <dbReference type="EMBL" id="OPA75655.1"/>
    </source>
</evidence>
<sequence>MNSLLSLCMIVRDEEKVLRRCLESVQDLVDEMIIVDTGSIDRTKEIALEFTDKIYDFTWINDFSAAKNEAISKATSKWVLVLDADEYLDIEEHSKIINYLSQKDNTKPQGFTLPIYNLTDRAGSNNIIESDAVRIISNHPDIYFERPIHEQVKYKNGELPLQDVNFIIFHTGYTSDIIKNKDKRNRNLSIFNEMKLIKKFEEYDYFTLANEYEALGDIKKALYYYQRADTKKSRKMTFYVYCKYKIVTSLIQLGHFKEALKINDECIQLWPQYIDFLHIKAEFINQLGLFEDAIILFEQCIRQAEEKSTHKVNFWVISPDLAALSYSRLSEIYIAKQNYSKAVTSLIKLIELKHKELTNLTTLIHLLLLTDEVPVVISFLDNLYTENTISSLPLLFQASLFIGNSTLASHFFSKCSALNIKINSIYLIHYAFVTYDETLFRNELPNVPKQIQPDEIDYLNKLIGLGICLWKDNNLLLHLISTENNTNIMNTFNHLINNPSSEFLALNKADIQSVSNLLIDLYKSEYFDVYDWLIQQFPEQQDTFANLLGDYYYSNQQLNLAFDYYSMLIQKDKLDASGYANIGQYYLNTGNVFEAVEVFSKSIDLNPLVLKTYIKLFECSPSGTLKRNYIDQFLNFFPGYASTPITQKLFMK</sequence>
<dbReference type="Pfam" id="PF00535">
    <property type="entry name" value="Glycos_transf_2"/>
    <property type="match status" value="1"/>
</dbReference>
<dbReference type="SUPFAM" id="SSF48452">
    <property type="entry name" value="TPR-like"/>
    <property type="match status" value="1"/>
</dbReference>
<dbReference type="CDD" id="cd02511">
    <property type="entry name" value="Beta4Glucosyltransferase"/>
    <property type="match status" value="1"/>
</dbReference>
<dbReference type="PANTHER" id="PTHR43630">
    <property type="entry name" value="POLY-BETA-1,6-N-ACETYL-D-GLUCOSAMINE SYNTHASE"/>
    <property type="match status" value="1"/>
</dbReference>
<dbReference type="InterPro" id="IPR001173">
    <property type="entry name" value="Glyco_trans_2-like"/>
</dbReference>
<dbReference type="Gene3D" id="1.25.40.10">
    <property type="entry name" value="Tetratricopeptide repeat domain"/>
    <property type="match status" value="2"/>
</dbReference>